<evidence type="ECO:0000313" key="3">
    <source>
        <dbReference type="Proteomes" id="UP000324222"/>
    </source>
</evidence>
<dbReference type="AlphaFoldDB" id="A0A5B7INP0"/>
<protein>
    <submittedName>
        <fullName evidence="2">Uncharacterized protein</fullName>
    </submittedName>
</protein>
<sequence>MRKRKRRKRKRTRKREDNIGEEDDKREKYMTATTHVSQLSDETQRHPRNVSVRHYGQIQLYTYGHSSADLTDQLAVYPGDAAAAAATERPPCSLQHTLSSGS</sequence>
<feature type="compositionally biased region" description="Basic residues" evidence="1">
    <location>
        <begin position="1"/>
        <end position="13"/>
    </location>
</feature>
<gene>
    <name evidence="2" type="ORF">E2C01_078801</name>
</gene>
<proteinExistence type="predicted"/>
<accession>A0A5B7INP0</accession>
<feature type="compositionally biased region" description="Basic and acidic residues" evidence="1">
    <location>
        <begin position="14"/>
        <end position="29"/>
    </location>
</feature>
<comment type="caution">
    <text evidence="2">The sequence shown here is derived from an EMBL/GenBank/DDBJ whole genome shotgun (WGS) entry which is preliminary data.</text>
</comment>
<dbReference type="Proteomes" id="UP000324222">
    <property type="component" value="Unassembled WGS sequence"/>
</dbReference>
<evidence type="ECO:0000256" key="1">
    <source>
        <dbReference type="SAM" id="MobiDB-lite"/>
    </source>
</evidence>
<evidence type="ECO:0000313" key="2">
    <source>
        <dbReference type="EMBL" id="MPC84075.1"/>
    </source>
</evidence>
<dbReference type="EMBL" id="VSRR010064351">
    <property type="protein sequence ID" value="MPC84075.1"/>
    <property type="molecule type" value="Genomic_DNA"/>
</dbReference>
<feature type="compositionally biased region" description="Polar residues" evidence="1">
    <location>
        <begin position="31"/>
        <end position="41"/>
    </location>
</feature>
<name>A0A5B7INP0_PORTR</name>
<keyword evidence="3" id="KW-1185">Reference proteome</keyword>
<organism evidence="2 3">
    <name type="scientific">Portunus trituberculatus</name>
    <name type="common">Swimming crab</name>
    <name type="synonym">Neptunus trituberculatus</name>
    <dbReference type="NCBI Taxonomy" id="210409"/>
    <lineage>
        <taxon>Eukaryota</taxon>
        <taxon>Metazoa</taxon>
        <taxon>Ecdysozoa</taxon>
        <taxon>Arthropoda</taxon>
        <taxon>Crustacea</taxon>
        <taxon>Multicrustacea</taxon>
        <taxon>Malacostraca</taxon>
        <taxon>Eumalacostraca</taxon>
        <taxon>Eucarida</taxon>
        <taxon>Decapoda</taxon>
        <taxon>Pleocyemata</taxon>
        <taxon>Brachyura</taxon>
        <taxon>Eubrachyura</taxon>
        <taxon>Portunoidea</taxon>
        <taxon>Portunidae</taxon>
        <taxon>Portuninae</taxon>
        <taxon>Portunus</taxon>
    </lineage>
</organism>
<reference evidence="2 3" key="1">
    <citation type="submission" date="2019-05" db="EMBL/GenBank/DDBJ databases">
        <title>Another draft genome of Portunus trituberculatus and its Hox gene families provides insights of decapod evolution.</title>
        <authorList>
            <person name="Jeong J.-H."/>
            <person name="Song I."/>
            <person name="Kim S."/>
            <person name="Choi T."/>
            <person name="Kim D."/>
            <person name="Ryu S."/>
            <person name="Kim W."/>
        </authorList>
    </citation>
    <scope>NUCLEOTIDE SEQUENCE [LARGE SCALE GENOMIC DNA]</scope>
    <source>
        <tissue evidence="2">Muscle</tissue>
    </source>
</reference>
<feature type="region of interest" description="Disordered" evidence="1">
    <location>
        <begin position="1"/>
        <end position="49"/>
    </location>
</feature>